<dbReference type="InterPro" id="IPR000756">
    <property type="entry name" value="Diacylglycerol_kin_accessory"/>
</dbReference>
<comment type="catalytic activity">
    <reaction evidence="11">
        <text>1,2-di-(9Z-octadecenoyl)-sn-glycerol + ATP = 1,2-di-(9Z-octadecenoyl)-sn-glycero-3-phosphate + ADP + H(+)</text>
        <dbReference type="Rhea" id="RHEA:40327"/>
        <dbReference type="ChEBI" id="CHEBI:15378"/>
        <dbReference type="ChEBI" id="CHEBI:30616"/>
        <dbReference type="ChEBI" id="CHEBI:52333"/>
        <dbReference type="ChEBI" id="CHEBI:74546"/>
        <dbReference type="ChEBI" id="CHEBI:456216"/>
    </reaction>
    <physiologicalReaction direction="left-to-right" evidence="11">
        <dbReference type="Rhea" id="RHEA:40328"/>
    </physiologicalReaction>
</comment>
<evidence type="ECO:0000256" key="2">
    <source>
        <dbReference type="ARBA" id="ARBA00009280"/>
    </source>
</evidence>
<evidence type="ECO:0000256" key="11">
    <source>
        <dbReference type="ARBA" id="ARBA00023371"/>
    </source>
</evidence>
<keyword evidence="9 12" id="KW-0067">ATP-binding</keyword>
<feature type="domain" description="Phorbol-ester/DAG-type" evidence="15">
    <location>
        <begin position="193"/>
        <end position="242"/>
    </location>
</feature>
<name>A0ABN9L8G2_9NEOB</name>
<dbReference type="Pfam" id="PF00781">
    <property type="entry name" value="DAGK_cat"/>
    <property type="match status" value="1"/>
</dbReference>
<evidence type="ECO:0000256" key="6">
    <source>
        <dbReference type="ARBA" id="ARBA00022741"/>
    </source>
</evidence>
<dbReference type="SMART" id="SM00046">
    <property type="entry name" value="DAGKc"/>
    <property type="match status" value="1"/>
</dbReference>
<evidence type="ECO:0000256" key="3">
    <source>
        <dbReference type="ARBA" id="ARBA00022679"/>
    </source>
</evidence>
<dbReference type="PANTHER" id="PTHR11255">
    <property type="entry name" value="DIACYLGLYCEROL KINASE"/>
    <property type="match status" value="1"/>
</dbReference>
<evidence type="ECO:0000256" key="4">
    <source>
        <dbReference type="ARBA" id="ARBA00022723"/>
    </source>
</evidence>
<dbReference type="EMBL" id="CAUEEQ010011726">
    <property type="protein sequence ID" value="CAJ0935806.1"/>
    <property type="molecule type" value="Genomic_DNA"/>
</dbReference>
<keyword evidence="14" id="KW-0812">Transmembrane</keyword>
<keyword evidence="3 12" id="KW-0808">Transferase</keyword>
<dbReference type="Gene3D" id="3.40.50.10330">
    <property type="entry name" value="Probable inorganic polyphosphate/atp-NAD kinase, domain 1"/>
    <property type="match status" value="1"/>
</dbReference>
<feature type="transmembrane region" description="Helical" evidence="14">
    <location>
        <begin position="101"/>
        <end position="121"/>
    </location>
</feature>
<feature type="compositionally biased region" description="Acidic residues" evidence="13">
    <location>
        <begin position="597"/>
        <end position="614"/>
    </location>
</feature>
<keyword evidence="6 12" id="KW-0547">Nucleotide-binding</keyword>
<dbReference type="Gene3D" id="3.30.60.20">
    <property type="match status" value="1"/>
</dbReference>
<dbReference type="PROSITE" id="PS50146">
    <property type="entry name" value="DAGK"/>
    <property type="match status" value="1"/>
</dbReference>
<evidence type="ECO:0000259" key="16">
    <source>
        <dbReference type="PROSITE" id="PS50146"/>
    </source>
</evidence>
<gene>
    <name evidence="17" type="ORF">RIMI_LOCUS6498058</name>
</gene>
<keyword evidence="18" id="KW-1185">Reference proteome</keyword>
<keyword evidence="7 12" id="KW-0418">Kinase</keyword>
<evidence type="ECO:0000256" key="14">
    <source>
        <dbReference type="SAM" id="Phobius"/>
    </source>
</evidence>
<dbReference type="InterPro" id="IPR001206">
    <property type="entry name" value="Diacylglycerol_kinase_cat_dom"/>
</dbReference>
<organism evidence="17 18">
    <name type="scientific">Ranitomeya imitator</name>
    <name type="common">mimic poison frog</name>
    <dbReference type="NCBI Taxonomy" id="111125"/>
    <lineage>
        <taxon>Eukaryota</taxon>
        <taxon>Metazoa</taxon>
        <taxon>Chordata</taxon>
        <taxon>Craniata</taxon>
        <taxon>Vertebrata</taxon>
        <taxon>Euteleostomi</taxon>
        <taxon>Amphibia</taxon>
        <taxon>Batrachia</taxon>
        <taxon>Anura</taxon>
        <taxon>Neobatrachia</taxon>
        <taxon>Hyloidea</taxon>
        <taxon>Dendrobatidae</taxon>
        <taxon>Dendrobatinae</taxon>
        <taxon>Ranitomeya</taxon>
    </lineage>
</organism>
<dbReference type="Gene3D" id="2.60.200.40">
    <property type="match status" value="1"/>
</dbReference>
<dbReference type="CDD" id="cd20801">
    <property type="entry name" value="C1_DGKepsilon_typeIII_rpt1"/>
    <property type="match status" value="1"/>
</dbReference>
<dbReference type="SUPFAM" id="SSF57889">
    <property type="entry name" value="Cysteine-rich domain"/>
    <property type="match status" value="1"/>
</dbReference>
<sequence length="623" mass="68745">MAARSGGTGSVHACTKAILPYAGVYYGGQRMNFNPILQPACSQQATLKVQFGEPFCPNNLIKQIWDEQKGIRISDGVEKLDVVTAVSAMDEAAGGERGLSLAVWTVCAVTIPVLITLWCSVRRSRRRRLAEDGRHSWQDTDLFGRPTYCSVCELHILRGACCLCCGVCADEPCVRRAGQRFPCKEVMGRGGIGHHWVRGNVPLCSQCVVCGQQCGSQPKLCIWCQRTVHDDCMGGHLKTENCDLGEFRNLIIPSNYLWAVKQLKRSKSVDYMKLITSMGSNWTPLIVLANTRSGNNMGEVLVSEFKGLLNPLQVFDLSKTSPFKALQLCTLLPANCAKVLVCGGDGTVGWVLDAVDEMKLKGQENFIPQVSVLPLGTGNDLANTLGWGAGYAGEVPVEQILRNVMEADSVKLDRWKVQVTNKGYSLRKPKVLSMNNYFSIGPDALMALNFHTHREKTPSLFSSRLVNKAVYLFYGTKDCLIQECKDLDKKVELELDGEKISLPNLEGIVVLNIGYWGGGCRLWEGMGDEPYPLSRHDDGLLEVVGVYGSFHCAQIQLILKSSRMPMQVDGEPWAQGPCTVTITHKTHALMLYHIGEQTDDDDEDPSSDSDEDPQDTVNRDVEM</sequence>
<dbReference type="SMART" id="SM00109">
    <property type="entry name" value="C1"/>
    <property type="match status" value="2"/>
</dbReference>
<dbReference type="InterPro" id="IPR046349">
    <property type="entry name" value="C1-like_sf"/>
</dbReference>
<keyword evidence="14" id="KW-0472">Membrane</keyword>
<keyword evidence="14" id="KW-1133">Transmembrane helix</keyword>
<feature type="domain" description="DAGKc" evidence="16">
    <location>
        <begin position="280"/>
        <end position="421"/>
    </location>
</feature>
<feature type="region of interest" description="Disordered" evidence="13">
    <location>
        <begin position="597"/>
        <end position="623"/>
    </location>
</feature>
<dbReference type="SUPFAM" id="SSF111331">
    <property type="entry name" value="NAD kinase/diacylglycerol kinase-like"/>
    <property type="match status" value="1"/>
</dbReference>
<dbReference type="PROSITE" id="PS00479">
    <property type="entry name" value="ZF_DAG_PE_1"/>
    <property type="match status" value="1"/>
</dbReference>
<evidence type="ECO:0000256" key="9">
    <source>
        <dbReference type="ARBA" id="ARBA00022840"/>
    </source>
</evidence>
<keyword evidence="10" id="KW-0443">Lipid metabolism</keyword>
<proteinExistence type="inferred from homology"/>
<comment type="similarity">
    <text evidence="2 12">Belongs to the eukaryotic diacylglycerol kinase family.</text>
</comment>
<dbReference type="InterPro" id="IPR017438">
    <property type="entry name" value="ATP-NAD_kinase_N"/>
</dbReference>
<dbReference type="EC" id="2.7.1.107" evidence="12"/>
<evidence type="ECO:0000256" key="1">
    <source>
        <dbReference type="ARBA" id="ARBA00005175"/>
    </source>
</evidence>
<evidence type="ECO:0000256" key="10">
    <source>
        <dbReference type="ARBA" id="ARBA00023098"/>
    </source>
</evidence>
<accession>A0ABN9L8G2</accession>
<comment type="catalytic activity">
    <reaction evidence="12">
        <text>a 1,2-diacyl-sn-glycerol + ATP = a 1,2-diacyl-sn-glycero-3-phosphate + ADP + H(+)</text>
        <dbReference type="Rhea" id="RHEA:10272"/>
        <dbReference type="ChEBI" id="CHEBI:15378"/>
        <dbReference type="ChEBI" id="CHEBI:17815"/>
        <dbReference type="ChEBI" id="CHEBI:30616"/>
        <dbReference type="ChEBI" id="CHEBI:58608"/>
        <dbReference type="ChEBI" id="CHEBI:456216"/>
        <dbReference type="EC" id="2.7.1.107"/>
    </reaction>
</comment>
<evidence type="ECO:0000259" key="15">
    <source>
        <dbReference type="PROSITE" id="PS50081"/>
    </source>
</evidence>
<evidence type="ECO:0000256" key="13">
    <source>
        <dbReference type="SAM" id="MobiDB-lite"/>
    </source>
</evidence>
<comment type="pathway">
    <text evidence="1">Lipid metabolism; glycerolipid metabolism.</text>
</comment>
<evidence type="ECO:0000313" key="18">
    <source>
        <dbReference type="Proteomes" id="UP001176940"/>
    </source>
</evidence>
<comment type="caution">
    <text evidence="17">The sequence shown here is derived from an EMBL/GenBank/DDBJ whole genome shotgun (WGS) entry which is preliminary data.</text>
</comment>
<evidence type="ECO:0000313" key="17">
    <source>
        <dbReference type="EMBL" id="CAJ0935806.1"/>
    </source>
</evidence>
<dbReference type="InterPro" id="IPR037607">
    <property type="entry name" value="DGK"/>
</dbReference>
<dbReference type="CDD" id="cd20853">
    <property type="entry name" value="C1_DGKepsilon_typeIII_rpt2"/>
    <property type="match status" value="1"/>
</dbReference>
<keyword evidence="4" id="KW-0479">Metal-binding</keyword>
<dbReference type="Proteomes" id="UP001176940">
    <property type="component" value="Unassembled WGS sequence"/>
</dbReference>
<dbReference type="SMART" id="SM00045">
    <property type="entry name" value="DAGKa"/>
    <property type="match status" value="1"/>
</dbReference>
<protein>
    <recommendedName>
        <fullName evidence="12">Diacylglycerol kinase</fullName>
        <shortName evidence="12">DAG kinase</shortName>
        <ecNumber evidence="12">2.7.1.107</ecNumber>
    </recommendedName>
</protein>
<feature type="domain" description="Phorbol-ester/DAG-type" evidence="15">
    <location>
        <begin position="134"/>
        <end position="183"/>
    </location>
</feature>
<reference evidence="17" key="1">
    <citation type="submission" date="2023-07" db="EMBL/GenBank/DDBJ databases">
        <authorList>
            <person name="Stuckert A."/>
        </authorList>
    </citation>
    <scope>NUCLEOTIDE SEQUENCE</scope>
</reference>
<evidence type="ECO:0000256" key="12">
    <source>
        <dbReference type="RuleBase" id="RU361128"/>
    </source>
</evidence>
<keyword evidence="5" id="KW-0677">Repeat</keyword>
<keyword evidence="8" id="KW-0862">Zinc</keyword>
<evidence type="ECO:0000256" key="5">
    <source>
        <dbReference type="ARBA" id="ARBA00022737"/>
    </source>
</evidence>
<evidence type="ECO:0000256" key="8">
    <source>
        <dbReference type="ARBA" id="ARBA00022833"/>
    </source>
</evidence>
<dbReference type="Pfam" id="PF00609">
    <property type="entry name" value="DAGK_acc"/>
    <property type="match status" value="1"/>
</dbReference>
<dbReference type="PANTHER" id="PTHR11255:SF118">
    <property type="entry name" value="DIACYLGLYCEROL KINASE EPSILON"/>
    <property type="match status" value="1"/>
</dbReference>
<dbReference type="PROSITE" id="PS50081">
    <property type="entry name" value="ZF_DAG_PE_2"/>
    <property type="match status" value="2"/>
</dbReference>
<dbReference type="InterPro" id="IPR002219">
    <property type="entry name" value="PKC_DAG/PE"/>
</dbReference>
<evidence type="ECO:0000256" key="7">
    <source>
        <dbReference type="ARBA" id="ARBA00022777"/>
    </source>
</evidence>
<dbReference type="InterPro" id="IPR016064">
    <property type="entry name" value="NAD/diacylglycerol_kinase_sf"/>
</dbReference>